<feature type="domain" description="Periplasmic binding protein" evidence="4">
    <location>
        <begin position="62"/>
        <end position="323"/>
    </location>
</feature>
<comment type="subcellular location">
    <subcellularLocation>
        <location evidence="1">Cell envelope</location>
    </subcellularLocation>
</comment>
<dbReference type="PANTHER" id="PTHR46847">
    <property type="entry name" value="D-ALLOSE-BINDING PERIPLASMIC PROTEIN-RELATED"/>
    <property type="match status" value="1"/>
</dbReference>
<accession>A0A7I8BZT2</accession>
<dbReference type="SUPFAM" id="SSF53822">
    <property type="entry name" value="Periplasmic binding protein-like I"/>
    <property type="match status" value="1"/>
</dbReference>
<dbReference type="KEGG" id="plad:PPGU16_73830"/>
<sequence>MPPIVAAQGVTAAPAPAASVAGSTRSFLTEAKRIVDAASRSITPWSGPRTGPRAQPDKHIAVLAEDLRNGGVLGVVDGMLEAAKVIGWSVKVFDSEGLPDLRLKVLESALASHPDGLIIAGADARALAPALRPFADRGIPIVGWHVAAQAGPVPGTPVAMNVSTDPLEVARVTALAAIVQSGGQAGVVVFTDAYFPIARDKADAMAAVIRACSGCTLLDVRDVAISRSRELMPGTTRALLARYGKRWTYALAINDIYFDYAAPVLTQAGMPDSALSMLSAGDGSESAFLRIRTGTFQTGTVAEPLNLHGWQLIDEMNRLFAGESVTNYVVPVHLVTADNVNADGGDRLIYDPANDYRNIYRHIWQRP</sequence>
<organism evidence="5 6">
    <name type="scientific">Paraburkholderia largidicola</name>
    <dbReference type="NCBI Taxonomy" id="3014751"/>
    <lineage>
        <taxon>Bacteria</taxon>
        <taxon>Pseudomonadati</taxon>
        <taxon>Pseudomonadota</taxon>
        <taxon>Betaproteobacteria</taxon>
        <taxon>Burkholderiales</taxon>
        <taxon>Burkholderiaceae</taxon>
        <taxon>Paraburkholderia</taxon>
    </lineage>
</organism>
<dbReference type="InterPro" id="IPR028082">
    <property type="entry name" value="Peripla_BP_I"/>
</dbReference>
<evidence type="ECO:0000256" key="1">
    <source>
        <dbReference type="ARBA" id="ARBA00004196"/>
    </source>
</evidence>
<name>A0A7I8BZT2_9BURK</name>
<evidence type="ECO:0000256" key="2">
    <source>
        <dbReference type="ARBA" id="ARBA00007639"/>
    </source>
</evidence>
<dbReference type="InterPro" id="IPR025997">
    <property type="entry name" value="SBP_2_dom"/>
</dbReference>
<reference evidence="5 6" key="1">
    <citation type="journal article" date="2020" name="Genes (Basel)">
        <title>Genomic Comparison of Insect Gut Symbionts from Divergent Burkholderia Subclades.</title>
        <authorList>
            <person name="Takeshita K."/>
            <person name="Kikuchi Y."/>
        </authorList>
    </citation>
    <scope>NUCLEOTIDE SEQUENCE [LARGE SCALE GENOMIC DNA]</scope>
    <source>
        <strain evidence="5 6">PGU16</strain>
        <plasmid evidence="5 6">PPGU16_p1</plasmid>
    </source>
</reference>
<keyword evidence="5" id="KW-0614">Plasmid</keyword>
<gene>
    <name evidence="5" type="ORF">PPGU16_73830</name>
</gene>
<dbReference type="GO" id="GO:0030246">
    <property type="term" value="F:carbohydrate binding"/>
    <property type="evidence" value="ECO:0007669"/>
    <property type="project" value="UniProtKB-ARBA"/>
</dbReference>
<dbReference type="Gene3D" id="3.40.50.2300">
    <property type="match status" value="2"/>
</dbReference>
<dbReference type="GO" id="GO:0030313">
    <property type="term" value="C:cell envelope"/>
    <property type="evidence" value="ECO:0007669"/>
    <property type="project" value="UniProtKB-SubCell"/>
</dbReference>
<evidence type="ECO:0000313" key="6">
    <source>
        <dbReference type="Proteomes" id="UP000510888"/>
    </source>
</evidence>
<evidence type="ECO:0000313" key="5">
    <source>
        <dbReference type="EMBL" id="BCF94316.1"/>
    </source>
</evidence>
<dbReference type="AlphaFoldDB" id="A0A7I8BZT2"/>
<keyword evidence="6" id="KW-1185">Reference proteome</keyword>
<evidence type="ECO:0000259" key="4">
    <source>
        <dbReference type="Pfam" id="PF13407"/>
    </source>
</evidence>
<dbReference type="Pfam" id="PF13407">
    <property type="entry name" value="Peripla_BP_4"/>
    <property type="match status" value="1"/>
</dbReference>
<keyword evidence="3" id="KW-0732">Signal</keyword>
<protein>
    <submittedName>
        <fullName evidence="5">Sugar ABC transporter substrate-binding protein</fullName>
    </submittedName>
</protein>
<dbReference type="Proteomes" id="UP000510888">
    <property type="component" value="Plasmid PPGU16_p1"/>
</dbReference>
<proteinExistence type="inferred from homology"/>
<comment type="similarity">
    <text evidence="2">Belongs to the bacterial solute-binding protein 2 family.</text>
</comment>
<dbReference type="PANTHER" id="PTHR46847:SF1">
    <property type="entry name" value="D-ALLOSE-BINDING PERIPLASMIC PROTEIN-RELATED"/>
    <property type="match status" value="1"/>
</dbReference>
<evidence type="ECO:0000256" key="3">
    <source>
        <dbReference type="ARBA" id="ARBA00022729"/>
    </source>
</evidence>
<dbReference type="EMBL" id="AP023176">
    <property type="protein sequence ID" value="BCF94316.1"/>
    <property type="molecule type" value="Genomic_DNA"/>
</dbReference>
<geneLocation type="plasmid" evidence="5 6">
    <name>PPGU16_p1</name>
</geneLocation>